<dbReference type="EMBL" id="GBXM01077139">
    <property type="protein sequence ID" value="JAH31438.1"/>
    <property type="molecule type" value="Transcribed_RNA"/>
</dbReference>
<reference evidence="1" key="2">
    <citation type="journal article" date="2015" name="Fish Shellfish Immunol.">
        <title>Early steps in the European eel (Anguilla anguilla)-Vibrio vulnificus interaction in the gills: Role of the RtxA13 toxin.</title>
        <authorList>
            <person name="Callol A."/>
            <person name="Pajuelo D."/>
            <person name="Ebbesson L."/>
            <person name="Teles M."/>
            <person name="MacKenzie S."/>
            <person name="Amaro C."/>
        </authorList>
    </citation>
    <scope>NUCLEOTIDE SEQUENCE</scope>
</reference>
<protein>
    <submittedName>
        <fullName evidence="1">Uncharacterized protein</fullName>
    </submittedName>
</protein>
<dbReference type="AlphaFoldDB" id="A0A0E9RT44"/>
<organism evidence="1">
    <name type="scientific">Anguilla anguilla</name>
    <name type="common">European freshwater eel</name>
    <name type="synonym">Muraena anguilla</name>
    <dbReference type="NCBI Taxonomy" id="7936"/>
    <lineage>
        <taxon>Eukaryota</taxon>
        <taxon>Metazoa</taxon>
        <taxon>Chordata</taxon>
        <taxon>Craniata</taxon>
        <taxon>Vertebrata</taxon>
        <taxon>Euteleostomi</taxon>
        <taxon>Actinopterygii</taxon>
        <taxon>Neopterygii</taxon>
        <taxon>Teleostei</taxon>
        <taxon>Anguilliformes</taxon>
        <taxon>Anguillidae</taxon>
        <taxon>Anguilla</taxon>
    </lineage>
</organism>
<evidence type="ECO:0000313" key="1">
    <source>
        <dbReference type="EMBL" id="JAH31438.1"/>
    </source>
</evidence>
<name>A0A0E9RT44_ANGAN</name>
<accession>A0A0E9RT44</accession>
<sequence>MYPQLFSCAVTTRSEPFICLEHRCQNPILACRSVNWIFGCFTTCYSLKLLIG</sequence>
<reference evidence="1" key="1">
    <citation type="submission" date="2014-11" db="EMBL/GenBank/DDBJ databases">
        <authorList>
            <person name="Amaro Gonzalez C."/>
        </authorList>
    </citation>
    <scope>NUCLEOTIDE SEQUENCE</scope>
</reference>
<proteinExistence type="predicted"/>